<evidence type="ECO:0000256" key="5">
    <source>
        <dbReference type="SAM" id="MobiDB-lite"/>
    </source>
</evidence>
<keyword evidence="3" id="KW-1133">Transmembrane helix</keyword>
<evidence type="ECO:0000313" key="7">
    <source>
        <dbReference type="EMBL" id="MEQ2256377.1"/>
    </source>
</evidence>
<keyword evidence="4" id="KW-0472">Membrane</keyword>
<dbReference type="PANTHER" id="PTHR24061:SF528">
    <property type="entry name" value="C-FAMILY ODORANT RECEPTOR OLFCD2-RELATED"/>
    <property type="match status" value="1"/>
</dbReference>
<evidence type="ECO:0000256" key="1">
    <source>
        <dbReference type="ARBA" id="ARBA00004370"/>
    </source>
</evidence>
<gene>
    <name evidence="7" type="ORF">ILYODFUR_023595</name>
</gene>
<evidence type="ECO:0000256" key="3">
    <source>
        <dbReference type="ARBA" id="ARBA00022989"/>
    </source>
</evidence>
<dbReference type="Proteomes" id="UP001482620">
    <property type="component" value="Unassembled WGS sequence"/>
</dbReference>
<feature type="region of interest" description="Disordered" evidence="5">
    <location>
        <begin position="1"/>
        <end position="57"/>
    </location>
</feature>
<accession>A0ABV0VHZ3</accession>
<proteinExistence type="predicted"/>
<dbReference type="Pfam" id="PF01094">
    <property type="entry name" value="ANF_receptor"/>
    <property type="match status" value="1"/>
</dbReference>
<protein>
    <recommendedName>
        <fullName evidence="6">Receptor ligand binding region domain-containing protein</fullName>
    </recommendedName>
</protein>
<keyword evidence="8" id="KW-1185">Reference proteome</keyword>
<dbReference type="InterPro" id="IPR000068">
    <property type="entry name" value="GPCR_3_Ca_sens_rcpt-rel"/>
</dbReference>
<dbReference type="SUPFAM" id="SSF53822">
    <property type="entry name" value="Periplasmic binding protein-like I"/>
    <property type="match status" value="1"/>
</dbReference>
<feature type="domain" description="Receptor ligand binding region" evidence="6">
    <location>
        <begin position="116"/>
        <end position="187"/>
    </location>
</feature>
<evidence type="ECO:0000256" key="4">
    <source>
        <dbReference type="ARBA" id="ARBA00023136"/>
    </source>
</evidence>
<evidence type="ECO:0000256" key="2">
    <source>
        <dbReference type="ARBA" id="ARBA00022692"/>
    </source>
</evidence>
<dbReference type="EMBL" id="JAHRIQ010106983">
    <property type="protein sequence ID" value="MEQ2256377.1"/>
    <property type="molecule type" value="Genomic_DNA"/>
</dbReference>
<name>A0ABV0VHZ3_9TELE</name>
<comment type="caution">
    <text evidence="7">The sequence shown here is derived from an EMBL/GenBank/DDBJ whole genome shotgun (WGS) entry which is preliminary data.</text>
</comment>
<dbReference type="InterPro" id="IPR028082">
    <property type="entry name" value="Peripla_BP_I"/>
</dbReference>
<keyword evidence="2" id="KW-0812">Transmembrane</keyword>
<evidence type="ECO:0000259" key="6">
    <source>
        <dbReference type="Pfam" id="PF01094"/>
    </source>
</evidence>
<evidence type="ECO:0000313" key="8">
    <source>
        <dbReference type="Proteomes" id="UP001482620"/>
    </source>
</evidence>
<organism evidence="7 8">
    <name type="scientific">Ilyodon furcidens</name>
    <name type="common">goldbreast splitfin</name>
    <dbReference type="NCBI Taxonomy" id="33524"/>
    <lineage>
        <taxon>Eukaryota</taxon>
        <taxon>Metazoa</taxon>
        <taxon>Chordata</taxon>
        <taxon>Craniata</taxon>
        <taxon>Vertebrata</taxon>
        <taxon>Euteleostomi</taxon>
        <taxon>Actinopterygii</taxon>
        <taxon>Neopterygii</taxon>
        <taxon>Teleostei</taxon>
        <taxon>Neoteleostei</taxon>
        <taxon>Acanthomorphata</taxon>
        <taxon>Ovalentaria</taxon>
        <taxon>Atherinomorphae</taxon>
        <taxon>Cyprinodontiformes</taxon>
        <taxon>Goodeidae</taxon>
        <taxon>Ilyodon</taxon>
    </lineage>
</organism>
<dbReference type="Gene3D" id="3.40.50.2300">
    <property type="match status" value="2"/>
</dbReference>
<feature type="compositionally biased region" description="Low complexity" evidence="5">
    <location>
        <begin position="48"/>
        <end position="57"/>
    </location>
</feature>
<dbReference type="PANTHER" id="PTHR24061">
    <property type="entry name" value="CALCIUM-SENSING RECEPTOR-RELATED"/>
    <property type="match status" value="1"/>
</dbReference>
<dbReference type="InterPro" id="IPR001828">
    <property type="entry name" value="ANF_lig-bd_rcpt"/>
</dbReference>
<reference evidence="7 8" key="1">
    <citation type="submission" date="2021-06" db="EMBL/GenBank/DDBJ databases">
        <authorList>
            <person name="Palmer J.M."/>
        </authorList>
    </citation>
    <scope>NUCLEOTIDE SEQUENCE [LARGE SCALE GENOMIC DNA]</scope>
    <source>
        <strain evidence="8">if_2019</strain>
        <tissue evidence="7">Muscle</tissue>
    </source>
</reference>
<comment type="subcellular location">
    <subcellularLocation>
        <location evidence="1">Membrane</location>
    </subcellularLocation>
</comment>
<sequence>MSVMLVLKDCSPQQTQSSGPEAVPGRSSDQQVGDVEAGDQQATDLEAGDQQAGDVGADDLTAGEWTSARGTPRQPAFSTDGDFVIGGAFFLHLQMHTAINNYTTKPKLPRCKGRSTAIVVVAFTAEGDMRVLLEELNQQPPPPRQWIGSEGWITDPHLMSFSFCAGAIGVAIQQAVIPGLRNFLLDLSPSEVAASSVLTEFWEDAFNCSLINSTSVRLLRELFSRNS</sequence>